<proteinExistence type="predicted"/>
<dbReference type="SUPFAM" id="SSF51126">
    <property type="entry name" value="Pectin lyase-like"/>
    <property type="match status" value="1"/>
</dbReference>
<reference evidence="3 4" key="1">
    <citation type="submission" date="2019-03" db="EMBL/GenBank/DDBJ databases">
        <title>Flavobacterium AR-3-4 sp. nov. isolated from arctic soil.</title>
        <authorList>
            <person name="Chaudhary D.K."/>
        </authorList>
    </citation>
    <scope>NUCLEOTIDE SEQUENCE [LARGE SCALE GENOMIC DNA]</scope>
    <source>
        <strain evidence="3 4">AR-3-4</strain>
    </source>
</reference>
<feature type="domain" description="Secretion system C-terminal sorting" evidence="2">
    <location>
        <begin position="552"/>
        <end position="626"/>
    </location>
</feature>
<sequence length="628" mass="68612">MVTLMRRKRRVFKIQKNINQNQGFKENSPMKNNLKAAFSLLLLLLFFQEGNAQTSSLVSIGSNGKLVYTPDSKGNVVPDFSGVGYRNSESSIPTIAVVKTVNALAGDNWTNVQNAINEVAALPLDSNGFRGTILFKSGTYELSNTINITASGIVLRGEGFDGTGTNFVATKTSQHTLFNFAGANGKTSISSSIKKITDAYLPIGKKQITVASAHTFVVGDKVLVHRIPNDAWISLLGMDKISLADPLAIDWVASAYDVYSERKVMEVNGNVITLDAPIMDIIDPVYSTGELMKYTSNRIEKCGIENLRISSYYASDTDELHGWTAISFANIANAWAQNIEVYYFGYSAVHITGTASWVTVDSCKMLDAKSIITGSRRYSFNVDGQRNLVTNCTTKNGRHDYVNGSRTCGPNVFYNNTSTIQNSDIGPHHRWSTGVLFDNIVGNGSQDVQNRLDAGSGHGWSGGQIMFWNCTAGKMILQDPPGDERNWAIGCKATEITNVGTVVTESFGTVESQGTPIAAIPSLFQAQLSERLSNLLSVKEINLLDENDSISIFPNSAKDSITIKRTIQMSSPLAITVYDATGQRVKILAVNQNQLSMEYSISNLNEGIYFVHFTAVDFSKTMKLVVKK</sequence>
<evidence type="ECO:0000259" key="2">
    <source>
        <dbReference type="Pfam" id="PF18962"/>
    </source>
</evidence>
<evidence type="ECO:0000313" key="3">
    <source>
        <dbReference type="EMBL" id="TDD98530.1"/>
    </source>
</evidence>
<dbReference type="Gene3D" id="2.160.20.10">
    <property type="entry name" value="Single-stranded right-handed beta-helix, Pectin lyase-like"/>
    <property type="match status" value="1"/>
</dbReference>
<dbReference type="Proteomes" id="UP000295479">
    <property type="component" value="Unassembled WGS sequence"/>
</dbReference>
<dbReference type="Pfam" id="PF18962">
    <property type="entry name" value="Por_Secre_tail"/>
    <property type="match status" value="1"/>
</dbReference>
<dbReference type="AlphaFoldDB" id="A0A4R5CIX7"/>
<dbReference type="InterPro" id="IPR026444">
    <property type="entry name" value="Secre_tail"/>
</dbReference>
<keyword evidence="1" id="KW-0732">Signal</keyword>
<dbReference type="NCBIfam" id="TIGR04183">
    <property type="entry name" value="Por_Secre_tail"/>
    <property type="match status" value="1"/>
</dbReference>
<keyword evidence="4" id="KW-1185">Reference proteome</keyword>
<comment type="caution">
    <text evidence="3">The sequence shown here is derived from an EMBL/GenBank/DDBJ whole genome shotgun (WGS) entry which is preliminary data.</text>
</comment>
<name>A0A4R5CIX7_9FLAO</name>
<gene>
    <name evidence="3" type="ORF">E0F76_05215</name>
</gene>
<protein>
    <submittedName>
        <fullName evidence="3">T9SS type A sorting domain-containing protein</fullName>
    </submittedName>
</protein>
<accession>A0A4R5CIX7</accession>
<evidence type="ECO:0000256" key="1">
    <source>
        <dbReference type="ARBA" id="ARBA00022729"/>
    </source>
</evidence>
<dbReference type="InterPro" id="IPR012334">
    <property type="entry name" value="Pectin_lyas_fold"/>
</dbReference>
<evidence type="ECO:0000313" key="4">
    <source>
        <dbReference type="Proteomes" id="UP000295479"/>
    </source>
</evidence>
<dbReference type="InterPro" id="IPR011050">
    <property type="entry name" value="Pectin_lyase_fold/virulence"/>
</dbReference>
<organism evidence="3 4">
    <name type="scientific">Flavobacterium cellulosilyticum</name>
    <dbReference type="NCBI Taxonomy" id="2541731"/>
    <lineage>
        <taxon>Bacteria</taxon>
        <taxon>Pseudomonadati</taxon>
        <taxon>Bacteroidota</taxon>
        <taxon>Flavobacteriia</taxon>
        <taxon>Flavobacteriales</taxon>
        <taxon>Flavobacteriaceae</taxon>
        <taxon>Flavobacterium</taxon>
    </lineage>
</organism>
<dbReference type="EMBL" id="SMFK01000002">
    <property type="protein sequence ID" value="TDD98530.1"/>
    <property type="molecule type" value="Genomic_DNA"/>
</dbReference>